<dbReference type="GO" id="GO:0000902">
    <property type="term" value="P:cell morphogenesis"/>
    <property type="evidence" value="ECO:0007669"/>
    <property type="project" value="UniProtKB-UniRule"/>
</dbReference>
<dbReference type="GO" id="GO:0019134">
    <property type="term" value="F:glucosamine-1-phosphate N-acetyltransferase activity"/>
    <property type="evidence" value="ECO:0007669"/>
    <property type="project" value="UniProtKB-UniRule"/>
</dbReference>
<feature type="active site" description="Proton acceptor" evidence="18">
    <location>
        <position position="361"/>
    </location>
</feature>
<dbReference type="GO" id="GO:0000287">
    <property type="term" value="F:magnesium ion binding"/>
    <property type="evidence" value="ECO:0007669"/>
    <property type="project" value="UniProtKB-UniRule"/>
</dbReference>
<evidence type="ECO:0000256" key="5">
    <source>
        <dbReference type="ARBA" id="ARBA00022679"/>
    </source>
</evidence>
<keyword evidence="10 18" id="KW-0133">Cell shape</keyword>
<dbReference type="Gene3D" id="3.90.550.10">
    <property type="entry name" value="Spore Coat Polysaccharide Biosynthesis Protein SpsA, Chain A"/>
    <property type="match status" value="1"/>
</dbReference>
<dbReference type="AlphaFoldDB" id="H5SPC5"/>
<feature type="region of interest" description="Linker" evidence="18">
    <location>
        <begin position="229"/>
        <end position="249"/>
    </location>
</feature>
<dbReference type="CDD" id="cd03353">
    <property type="entry name" value="LbH_GlmU_C"/>
    <property type="match status" value="1"/>
</dbReference>
<dbReference type="HAMAP" id="MF_01631">
    <property type="entry name" value="GlmU"/>
    <property type="match status" value="1"/>
</dbReference>
<evidence type="ECO:0000313" key="20">
    <source>
        <dbReference type="EMBL" id="BAL58011.1"/>
    </source>
</evidence>
<evidence type="ECO:0000256" key="3">
    <source>
        <dbReference type="ARBA" id="ARBA00007947"/>
    </source>
</evidence>
<evidence type="ECO:0000256" key="2">
    <source>
        <dbReference type="ARBA" id="ARBA00007707"/>
    </source>
</evidence>
<dbReference type="SUPFAM" id="SSF53448">
    <property type="entry name" value="Nucleotide-diphospho-sugar transferases"/>
    <property type="match status" value="1"/>
</dbReference>
<comment type="catalytic activity">
    <reaction evidence="16 18">
        <text>N-acetyl-alpha-D-glucosamine 1-phosphate + UTP + H(+) = UDP-N-acetyl-alpha-D-glucosamine + diphosphate</text>
        <dbReference type="Rhea" id="RHEA:13509"/>
        <dbReference type="ChEBI" id="CHEBI:15378"/>
        <dbReference type="ChEBI" id="CHEBI:33019"/>
        <dbReference type="ChEBI" id="CHEBI:46398"/>
        <dbReference type="ChEBI" id="CHEBI:57705"/>
        <dbReference type="ChEBI" id="CHEBI:57776"/>
        <dbReference type="EC" id="2.7.7.23"/>
    </reaction>
</comment>
<dbReference type="InterPro" id="IPR025877">
    <property type="entry name" value="MobA-like_NTP_Trfase"/>
</dbReference>
<dbReference type="InterPro" id="IPR005882">
    <property type="entry name" value="Bifunctional_GlmU"/>
</dbReference>
<feature type="binding site" evidence="18">
    <location>
        <position position="349"/>
    </location>
    <ligand>
        <name>UDP-N-acetyl-alpha-D-glucosamine</name>
        <dbReference type="ChEBI" id="CHEBI:57705"/>
    </ligand>
</feature>
<dbReference type="InterPro" id="IPR011004">
    <property type="entry name" value="Trimer_LpxA-like_sf"/>
</dbReference>
<dbReference type="EC" id="2.3.1.157" evidence="18"/>
<protein>
    <recommendedName>
        <fullName evidence="18">Bifunctional protein GlmU</fullName>
    </recommendedName>
    <domain>
        <recommendedName>
            <fullName evidence="18">UDP-N-acetylglucosamine pyrophosphorylase</fullName>
            <ecNumber evidence="18">2.7.7.23</ecNumber>
        </recommendedName>
        <alternativeName>
            <fullName evidence="18">N-acetylglucosamine-1-phosphate uridyltransferase</fullName>
        </alternativeName>
    </domain>
    <domain>
        <recommendedName>
            <fullName evidence="18">Glucosamine-1-phosphate N-acetyltransferase</fullName>
            <ecNumber evidence="18">2.3.1.157</ecNumber>
        </recommendedName>
    </domain>
</protein>
<feature type="domain" description="MobA-like NTP transferase" evidence="19">
    <location>
        <begin position="5"/>
        <end position="140"/>
    </location>
</feature>
<evidence type="ECO:0000256" key="17">
    <source>
        <dbReference type="ARBA" id="ARBA00049628"/>
    </source>
</evidence>
<feature type="binding site" evidence="18">
    <location>
        <position position="378"/>
    </location>
    <ligand>
        <name>acetyl-CoA</name>
        <dbReference type="ChEBI" id="CHEBI:57288"/>
    </ligand>
</feature>
<dbReference type="NCBIfam" id="TIGR01173">
    <property type="entry name" value="glmU"/>
    <property type="match status" value="1"/>
</dbReference>
<dbReference type="GO" id="GO:0009245">
    <property type="term" value="P:lipid A biosynthetic process"/>
    <property type="evidence" value="ECO:0007669"/>
    <property type="project" value="UniProtKB-UniRule"/>
</dbReference>
<dbReference type="InterPro" id="IPR050065">
    <property type="entry name" value="GlmU-like"/>
</dbReference>
<dbReference type="PANTHER" id="PTHR43584:SF3">
    <property type="entry name" value="BIFUNCTIONAL PROTEIN GLMU"/>
    <property type="match status" value="1"/>
</dbReference>
<evidence type="ECO:0000256" key="10">
    <source>
        <dbReference type="ARBA" id="ARBA00022960"/>
    </source>
</evidence>
<evidence type="ECO:0000256" key="15">
    <source>
        <dbReference type="ARBA" id="ARBA00048247"/>
    </source>
</evidence>
<feature type="region of interest" description="Pyrophosphorylase" evidence="18">
    <location>
        <begin position="1"/>
        <end position="228"/>
    </location>
</feature>
<dbReference type="GO" id="GO:0009252">
    <property type="term" value="P:peptidoglycan biosynthetic process"/>
    <property type="evidence" value="ECO:0007669"/>
    <property type="project" value="UniProtKB-UniRule"/>
</dbReference>
<dbReference type="GO" id="GO:0003977">
    <property type="term" value="F:UDP-N-acetylglucosamine diphosphorylase activity"/>
    <property type="evidence" value="ECO:0007669"/>
    <property type="project" value="UniProtKB-UniRule"/>
</dbReference>
<dbReference type="UniPathway" id="UPA00113">
    <property type="reaction ID" value="UER00532"/>
</dbReference>
<feature type="binding site" evidence="18">
    <location>
        <begin position="384"/>
        <end position="385"/>
    </location>
    <ligand>
        <name>acetyl-CoA</name>
        <dbReference type="ChEBI" id="CHEBI:57288"/>
    </ligand>
</feature>
<evidence type="ECO:0000256" key="4">
    <source>
        <dbReference type="ARBA" id="ARBA00022490"/>
    </source>
</evidence>
<evidence type="ECO:0000256" key="18">
    <source>
        <dbReference type="HAMAP-Rule" id="MF_01631"/>
    </source>
</evidence>
<feature type="binding site" evidence="18">
    <location>
        <position position="226"/>
    </location>
    <ligand>
        <name>Mg(2+)</name>
        <dbReference type="ChEBI" id="CHEBI:18420"/>
    </ligand>
</feature>
<dbReference type="InterPro" id="IPR029044">
    <property type="entry name" value="Nucleotide-diphossugar_trans"/>
</dbReference>
<accession>H5SPC5</accession>
<feature type="binding site" evidence="18">
    <location>
        <position position="403"/>
    </location>
    <ligand>
        <name>acetyl-CoA</name>
        <dbReference type="ChEBI" id="CHEBI:57288"/>
    </ligand>
</feature>
<organism evidence="20">
    <name type="scientific">uncultured Chloroflexota bacterium</name>
    <dbReference type="NCBI Taxonomy" id="166587"/>
    <lineage>
        <taxon>Bacteria</taxon>
        <taxon>Bacillati</taxon>
        <taxon>Chloroflexota</taxon>
        <taxon>environmental samples</taxon>
    </lineage>
</organism>
<dbReference type="GO" id="GO:0016020">
    <property type="term" value="C:membrane"/>
    <property type="evidence" value="ECO:0007669"/>
    <property type="project" value="GOC"/>
</dbReference>
<comment type="function">
    <text evidence="17 18">Catalyzes the last two sequential reactions in the de novo biosynthetic pathway for UDP-N-acetylglucosamine (UDP-GlcNAc). The C-terminal domain catalyzes the transfer of acetyl group from acetyl coenzyme A to glucosamine-1-phosphate (GlcN-1-P) to produce N-acetylglucosamine-1-phosphate (GlcNAc-1-P), which is converted into UDP-GlcNAc by the transfer of uridine 5-monophosphate (from uridine 5-triphosphate), a reaction catalyzed by the N-terminal domain.</text>
</comment>
<dbReference type="GO" id="GO:0008360">
    <property type="term" value="P:regulation of cell shape"/>
    <property type="evidence" value="ECO:0007669"/>
    <property type="project" value="UniProtKB-KW"/>
</dbReference>
<comment type="cofactor">
    <cofactor evidence="18">
        <name>Mg(2+)</name>
        <dbReference type="ChEBI" id="CHEBI:18420"/>
    </cofactor>
    <text evidence="18">Binds 1 Mg(2+) ion per subunit.</text>
</comment>
<feature type="binding site" evidence="18">
    <location>
        <position position="421"/>
    </location>
    <ligand>
        <name>acetyl-CoA</name>
        <dbReference type="ChEBI" id="CHEBI:57288"/>
    </ligand>
</feature>
<comment type="subcellular location">
    <subcellularLocation>
        <location evidence="1 18">Cytoplasm</location>
    </subcellularLocation>
</comment>
<dbReference type="GO" id="GO:0071555">
    <property type="term" value="P:cell wall organization"/>
    <property type="evidence" value="ECO:0007669"/>
    <property type="project" value="UniProtKB-KW"/>
</dbReference>
<dbReference type="EMBL" id="AP011791">
    <property type="protein sequence ID" value="BAL58011.1"/>
    <property type="molecule type" value="Genomic_DNA"/>
</dbReference>
<dbReference type="PANTHER" id="PTHR43584">
    <property type="entry name" value="NUCLEOTIDYL TRANSFERASE"/>
    <property type="match status" value="1"/>
</dbReference>
<keyword evidence="5 18" id="KW-0808">Transferase</keyword>
<feature type="binding site" evidence="18">
    <location>
        <position position="331"/>
    </location>
    <ligand>
        <name>UDP-N-acetyl-alpha-D-glucosamine</name>
        <dbReference type="ChEBI" id="CHEBI:57705"/>
    </ligand>
</feature>
<feature type="binding site" evidence="18">
    <location>
        <position position="22"/>
    </location>
    <ligand>
        <name>UDP-N-acetyl-alpha-D-glucosamine</name>
        <dbReference type="ChEBI" id="CHEBI:57705"/>
    </ligand>
</feature>
<comment type="similarity">
    <text evidence="2 18">In the C-terminal section; belongs to the transferase hexapeptide repeat family.</text>
</comment>
<keyword evidence="12 18" id="KW-0511">Multifunctional enzyme</keyword>
<feature type="binding site" evidence="18">
    <location>
        <position position="226"/>
    </location>
    <ligand>
        <name>UDP-N-acetyl-alpha-D-glucosamine</name>
        <dbReference type="ChEBI" id="CHEBI:57705"/>
    </ligand>
</feature>
<sequence length="453" mass="48988">MNLAVVIMAAGLGTRMKSKLPKVLHPLLGRPMLAYLLEAVKPLHPRQTVVIVGHQADRVQAEFAGQASFVVQSPQLGTGHAVQQTRPLLENTAEAILVLPGDLPLLSTQTLQKLLDLYQADSAPLAMLTVERDNPLGFGRIIRNPQGMVTAIVEEADCTPEQKAIRELNVGVYVFQAAWLWPNLEKIPLSPKGEYYLTNLVGMAVAQGRPVQAAPVDNPVETLGVNNRVHLANIEAILRQQINQKWMEAGVTLIDPTTTYIEPEVVIGQDTVIYPDTHLCGRTTIGHDCVIGPHSFIEDSQVGNGCLIRYSVVEQAIVEDNVDIGPFAHLRKGAHLAEGVHMGNFGEVKNSYLGPGTKMGHFSYLGDTTTGREVNIGAGTITCNYDGVKKNRTYIGDYAFIGSDTMLVAPVKVGKNAKTGAGSVVTRDIPDDSLAYGVPARVQTKNDPQTNKT</sequence>
<dbReference type="SUPFAM" id="SSF51161">
    <property type="entry name" value="Trimeric LpxA-like enzymes"/>
    <property type="match status" value="1"/>
</dbReference>
<evidence type="ECO:0000256" key="1">
    <source>
        <dbReference type="ARBA" id="ARBA00004496"/>
    </source>
</evidence>
<keyword evidence="8 18" id="KW-0677">Repeat</keyword>
<feature type="binding site" evidence="18">
    <location>
        <position position="139"/>
    </location>
    <ligand>
        <name>UDP-N-acetyl-alpha-D-glucosamine</name>
        <dbReference type="ChEBI" id="CHEBI:57705"/>
    </ligand>
</feature>
<feature type="region of interest" description="N-acetyltransferase" evidence="18">
    <location>
        <begin position="250"/>
        <end position="453"/>
    </location>
</feature>
<evidence type="ECO:0000259" key="19">
    <source>
        <dbReference type="Pfam" id="PF12804"/>
    </source>
</evidence>
<gene>
    <name evidence="18" type="primary">glmU</name>
    <name evidence="20" type="ORF">HGMM_F53H06C09</name>
</gene>
<comment type="catalytic activity">
    <reaction evidence="15 18">
        <text>alpha-D-glucosamine 1-phosphate + acetyl-CoA = N-acetyl-alpha-D-glucosamine 1-phosphate + CoA + H(+)</text>
        <dbReference type="Rhea" id="RHEA:13725"/>
        <dbReference type="ChEBI" id="CHEBI:15378"/>
        <dbReference type="ChEBI" id="CHEBI:57287"/>
        <dbReference type="ChEBI" id="CHEBI:57288"/>
        <dbReference type="ChEBI" id="CHEBI:57776"/>
        <dbReference type="ChEBI" id="CHEBI:58516"/>
        <dbReference type="EC" id="2.3.1.157"/>
    </reaction>
</comment>
<reference evidence="20" key="1">
    <citation type="journal article" date="2005" name="Environ. Microbiol.">
        <title>Genetic and functional properties of uncultivated thermophilic crenarchaeotes from a subsurface gold mine as revealed by analysis of genome fragments.</title>
        <authorList>
            <person name="Nunoura T."/>
            <person name="Hirayama H."/>
            <person name="Takami H."/>
            <person name="Oida H."/>
            <person name="Nishi S."/>
            <person name="Shimamura S."/>
            <person name="Suzuki Y."/>
            <person name="Inagaki F."/>
            <person name="Takai K."/>
            <person name="Nealson K.H."/>
            <person name="Horikoshi K."/>
        </authorList>
    </citation>
    <scope>NUCLEOTIDE SEQUENCE</scope>
</reference>
<comment type="pathway">
    <text evidence="18">Nucleotide-sugar biosynthesis; UDP-N-acetyl-alpha-D-glucosamine biosynthesis; UDP-N-acetyl-alpha-D-glucosamine from N-acetyl-alpha-D-glucosamine 1-phosphate: step 1/1.</text>
</comment>
<feature type="binding site" evidence="18">
    <location>
        <position position="102"/>
    </location>
    <ligand>
        <name>Mg(2+)</name>
        <dbReference type="ChEBI" id="CHEBI:18420"/>
    </ligand>
</feature>
<feature type="binding site" evidence="18">
    <location>
        <position position="364"/>
    </location>
    <ligand>
        <name>UDP-N-acetyl-alpha-D-glucosamine</name>
        <dbReference type="ChEBI" id="CHEBI:57705"/>
    </ligand>
</feature>
<comment type="caution">
    <text evidence="18">Lacks conserved residue(s) required for the propagation of feature annotation.</text>
</comment>
<dbReference type="Pfam" id="PF00132">
    <property type="entry name" value="Hexapep"/>
    <property type="match status" value="2"/>
</dbReference>
<proteinExistence type="inferred from homology"/>
<feature type="binding site" evidence="18">
    <location>
        <position position="72"/>
    </location>
    <ligand>
        <name>UDP-N-acetyl-alpha-D-glucosamine</name>
        <dbReference type="ChEBI" id="CHEBI:57705"/>
    </ligand>
</feature>
<evidence type="ECO:0000256" key="8">
    <source>
        <dbReference type="ARBA" id="ARBA00022737"/>
    </source>
</evidence>
<dbReference type="UniPathway" id="UPA00973"/>
<keyword evidence="14 18" id="KW-0961">Cell wall biogenesis/degradation</keyword>
<dbReference type="Gene3D" id="2.160.10.10">
    <property type="entry name" value="Hexapeptide repeat proteins"/>
    <property type="match status" value="1"/>
</dbReference>
<dbReference type="EC" id="2.7.7.23" evidence="18"/>
<evidence type="ECO:0000256" key="16">
    <source>
        <dbReference type="ARBA" id="ARBA00048493"/>
    </source>
</evidence>
<evidence type="ECO:0000256" key="7">
    <source>
        <dbReference type="ARBA" id="ARBA00022723"/>
    </source>
</evidence>
<feature type="binding site" evidence="18">
    <location>
        <position position="375"/>
    </location>
    <ligand>
        <name>UDP-N-acetyl-alpha-D-glucosamine</name>
        <dbReference type="ChEBI" id="CHEBI:57705"/>
    </ligand>
</feature>
<comment type="pathway">
    <text evidence="18">Nucleotide-sugar biosynthesis; UDP-N-acetyl-alpha-D-glucosamine biosynthesis; N-acetyl-alpha-D-glucosamine 1-phosphate from alpha-D-glucosamine 6-phosphate (route II): step 2/2.</text>
</comment>
<keyword evidence="6 18" id="KW-0548">Nucleotidyltransferase</keyword>
<dbReference type="GO" id="GO:0006048">
    <property type="term" value="P:UDP-N-acetylglucosamine biosynthetic process"/>
    <property type="evidence" value="ECO:0007669"/>
    <property type="project" value="UniProtKB-UniPathway"/>
</dbReference>
<evidence type="ECO:0000256" key="6">
    <source>
        <dbReference type="ARBA" id="ARBA00022695"/>
    </source>
</evidence>
<keyword evidence="7 18" id="KW-0479">Metal-binding</keyword>
<comment type="subunit">
    <text evidence="18">Homotrimer.</text>
</comment>
<name>H5SPC5_9CHLR</name>
<comment type="similarity">
    <text evidence="3 18">In the N-terminal section; belongs to the N-acetylglucosamine-1-phosphate uridyltransferase family.</text>
</comment>
<keyword evidence="13 18" id="KW-0012">Acyltransferase</keyword>
<feature type="binding site" evidence="18">
    <location>
        <position position="169"/>
    </location>
    <ligand>
        <name>UDP-N-acetyl-alpha-D-glucosamine</name>
        <dbReference type="ChEBI" id="CHEBI:57705"/>
    </ligand>
</feature>
<feature type="binding site" evidence="18">
    <location>
        <position position="154"/>
    </location>
    <ligand>
        <name>UDP-N-acetyl-alpha-D-glucosamine</name>
        <dbReference type="ChEBI" id="CHEBI:57705"/>
    </ligand>
</feature>
<dbReference type="GO" id="GO:0005737">
    <property type="term" value="C:cytoplasm"/>
    <property type="evidence" value="ECO:0007669"/>
    <property type="project" value="UniProtKB-SubCell"/>
</dbReference>
<dbReference type="CDD" id="cd02540">
    <property type="entry name" value="GT2_GlmU_N_bac"/>
    <property type="match status" value="1"/>
</dbReference>
<evidence type="ECO:0000256" key="12">
    <source>
        <dbReference type="ARBA" id="ARBA00023268"/>
    </source>
</evidence>
<evidence type="ECO:0000256" key="9">
    <source>
        <dbReference type="ARBA" id="ARBA00022842"/>
    </source>
</evidence>
<keyword evidence="11 18" id="KW-0573">Peptidoglycan synthesis</keyword>
<keyword evidence="9 18" id="KW-0460">Magnesium</keyword>
<dbReference type="InterPro" id="IPR038009">
    <property type="entry name" value="GlmU_C_LbH"/>
</dbReference>
<reference evidence="20" key="2">
    <citation type="journal article" date="2012" name="PLoS ONE">
        <title>A Deeply Branching Thermophilic Bacterium with an Ancient Acetyl-CoA Pathway Dominates a Subsurface Ecosystem.</title>
        <authorList>
            <person name="Takami H."/>
            <person name="Noguchi H."/>
            <person name="Takaki Y."/>
            <person name="Uchiyama I."/>
            <person name="Toyoda A."/>
            <person name="Nishi S."/>
            <person name="Chee G.-J."/>
            <person name="Arai W."/>
            <person name="Nunoura T."/>
            <person name="Itoh T."/>
            <person name="Hattori M."/>
            <person name="Takai K."/>
        </authorList>
    </citation>
    <scope>NUCLEOTIDE SEQUENCE</scope>
</reference>
<keyword evidence="4 18" id="KW-0963">Cytoplasm</keyword>
<dbReference type="InterPro" id="IPR001451">
    <property type="entry name" value="Hexapep"/>
</dbReference>
<evidence type="ECO:0000256" key="11">
    <source>
        <dbReference type="ARBA" id="ARBA00022984"/>
    </source>
</evidence>
<evidence type="ECO:0000256" key="14">
    <source>
        <dbReference type="ARBA" id="ARBA00023316"/>
    </source>
</evidence>
<comment type="pathway">
    <text evidence="18">Bacterial outer membrane biogenesis; LPS lipid A biosynthesis.</text>
</comment>
<feature type="binding site" evidence="18">
    <location>
        <begin position="77"/>
        <end position="78"/>
    </location>
    <ligand>
        <name>UDP-N-acetyl-alpha-D-glucosamine</name>
        <dbReference type="ChEBI" id="CHEBI:57705"/>
    </ligand>
</feature>
<dbReference type="Pfam" id="PF12804">
    <property type="entry name" value="NTP_transf_3"/>
    <property type="match status" value="1"/>
</dbReference>
<evidence type="ECO:0000256" key="13">
    <source>
        <dbReference type="ARBA" id="ARBA00023315"/>
    </source>
</evidence>